<reference evidence="2" key="1">
    <citation type="submission" date="2016-04" db="EMBL/GenBank/DDBJ databases">
        <authorList>
            <person name="Guldener U."/>
            <person name="Guldener U."/>
        </authorList>
    </citation>
    <scope>NUCLEOTIDE SEQUENCE [LARGE SCALE GENOMIC DNA]</scope>
    <source>
        <strain evidence="2">UB2112</strain>
    </source>
</reference>
<protein>
    <submittedName>
        <fullName evidence="1">Uncharacterized protein</fullName>
    </submittedName>
</protein>
<sequence length="811" mass="87947">MALLLPPTALRSVLTPSPVNMPTHRQYLYRAATIKPPLVSSEAVCPTQPLVQHPFQAPTASYTQRHGILEAESAPIDPSTLPRQSTNLNVSWSATRQPILPDCVLPHYGTPQTDCDPAKVPLTVEGSPNAPNAPNVPNLQATMQTSIPLQQDMLSNSTGLPFSTSPLQQASIYTAEASPNFVDRSSFWPPTMLPSGDQAHASEINSFGLLLPSMQQTCAQDADGLAAMSKSLDDMLATTSAFPPSCTSFPHIIGSAANQQVIDYKRSLTEAHSGRLGGLLGLPHPLPAAIDLEATNVQQTVDVKVQAQTSTPTALKFACSKEVEVKRILASPRAASSAAIFILNHIDGIVWSGSVADFLQQSEIVSHTYSEPQTTLSNFLADEQTVRWWQQACREVLIARRQLHELSEQSADRTTAMKLRKLCKKELVLRRKNKSGRTDLVEVTVASISHLKQLEKASVIVKVRPMSIPALATVSSQPVLPSLCARQDVFSSQPALSQTMNRRMAADTAELRLLVSRYGLILRTTCPIQPQFNNERTSPHQHSHREQITKILGPASSIPSLGQNLVDFPKLTPLLHVVAQAAVVGLAQTVNLKMEGKQVTAAVQPVLRTTSSSVAEAGRHRLTAAKVWISLSVPMEVTGRSNSSTVVPTVGFANSLSQFIGLSSPQQTHSNRPVTLDRRRSVQVPPHPTMLQAGRRASTASLHAHTAVNQASRTGQPISAFDSRRMANESKFSISSGDDGETVKVEDHLTQLMAGLEIENRRLRQKVHARLQRRQKQALATSRNATTSQATDNFGVVNIPSSCPSNLMHLS</sequence>
<name>A0A1K0GDD1_9BASI</name>
<dbReference type="AlphaFoldDB" id="A0A1K0GDD1"/>
<gene>
    <name evidence="1" type="ORF">UBRO_08013</name>
</gene>
<evidence type="ECO:0000313" key="1">
    <source>
        <dbReference type="EMBL" id="SAM86076.1"/>
    </source>
</evidence>
<dbReference type="EMBL" id="LT558136">
    <property type="protein sequence ID" value="SAM86076.1"/>
    <property type="molecule type" value="Genomic_DNA"/>
</dbReference>
<dbReference type="Proteomes" id="UP000179920">
    <property type="component" value="Chromosome XX"/>
</dbReference>
<accession>A0A1K0GDD1</accession>
<evidence type="ECO:0000313" key="2">
    <source>
        <dbReference type="Proteomes" id="UP000179920"/>
    </source>
</evidence>
<proteinExistence type="predicted"/>
<organism evidence="1 2">
    <name type="scientific">Ustilago bromivora</name>
    <dbReference type="NCBI Taxonomy" id="307758"/>
    <lineage>
        <taxon>Eukaryota</taxon>
        <taxon>Fungi</taxon>
        <taxon>Dikarya</taxon>
        <taxon>Basidiomycota</taxon>
        <taxon>Ustilaginomycotina</taxon>
        <taxon>Ustilaginomycetes</taxon>
        <taxon>Ustilaginales</taxon>
        <taxon>Ustilaginaceae</taxon>
        <taxon>Ustilago</taxon>
    </lineage>
</organism>
<dbReference type="OrthoDB" id="2556793at2759"/>